<evidence type="ECO:0000313" key="3">
    <source>
        <dbReference type="Proteomes" id="UP000215884"/>
    </source>
</evidence>
<protein>
    <submittedName>
        <fullName evidence="2">DUF4198 domain-containing protein</fullName>
    </submittedName>
</protein>
<dbReference type="OrthoDB" id="8205113at2"/>
<name>A0A2U8PRC0_9BRAD</name>
<dbReference type="Pfam" id="PF10670">
    <property type="entry name" value="DUF4198"/>
    <property type="match status" value="1"/>
</dbReference>
<keyword evidence="3" id="KW-1185">Reference proteome</keyword>
<evidence type="ECO:0000256" key="1">
    <source>
        <dbReference type="SAM" id="SignalP"/>
    </source>
</evidence>
<evidence type="ECO:0000313" key="2">
    <source>
        <dbReference type="EMBL" id="AWM00320.1"/>
    </source>
</evidence>
<dbReference type="RefSeq" id="WP_094896091.1">
    <property type="nucleotide sequence ID" value="NZ_CP029426.2"/>
</dbReference>
<reference evidence="2 3" key="2">
    <citation type="journal article" date="2019" name="Int. J. Syst. Evol. Microbiol.">
        <title>Description and complete genome sequence of Bradyrhizobium amphicarpaeae sp. nov., harbouring photosystem and nitrogen-fixation genes.</title>
        <authorList>
            <person name="Bromfield E.S.P."/>
            <person name="Cloutier S."/>
            <person name="Nguyen H.D.T."/>
        </authorList>
    </citation>
    <scope>NUCLEOTIDE SEQUENCE [LARGE SCALE GENOMIC DNA]</scope>
    <source>
        <strain evidence="2 3">39S1MB</strain>
    </source>
</reference>
<reference evidence="2 3" key="1">
    <citation type="journal article" date="2017" name="Syst. Appl. Microbiol.">
        <title>Soybeans inoculated with root zone soils of Canadian native legumes harbour diverse and novel Bradyrhizobium spp. that possess agricultural potential.</title>
        <authorList>
            <person name="Bromfield E.S.P."/>
            <person name="Cloutier S."/>
            <person name="Tambong J.T."/>
            <person name="Tran Thi T.V."/>
        </authorList>
    </citation>
    <scope>NUCLEOTIDE SEQUENCE [LARGE SCALE GENOMIC DNA]</scope>
    <source>
        <strain evidence="2 3">39S1MB</strain>
    </source>
</reference>
<dbReference type="EMBL" id="CP029426">
    <property type="protein sequence ID" value="AWM00320.1"/>
    <property type="molecule type" value="Genomic_DNA"/>
</dbReference>
<proteinExistence type="predicted"/>
<dbReference type="InterPro" id="IPR019613">
    <property type="entry name" value="DUF4198"/>
</dbReference>
<dbReference type="KEGG" id="brq:CIT40_09955"/>
<dbReference type="AlphaFoldDB" id="A0A2U8PRC0"/>
<feature type="chain" id="PRO_5016150728" evidence="1">
    <location>
        <begin position="21"/>
        <end position="261"/>
    </location>
</feature>
<feature type="signal peptide" evidence="1">
    <location>
        <begin position="1"/>
        <end position="20"/>
    </location>
</feature>
<dbReference type="Proteomes" id="UP000215884">
    <property type="component" value="Chromosome"/>
</dbReference>
<keyword evidence="1" id="KW-0732">Signal</keyword>
<organism evidence="2 3">
    <name type="scientific">Bradyrhizobium amphicarpaeae</name>
    <dbReference type="NCBI Taxonomy" id="1404768"/>
    <lineage>
        <taxon>Bacteria</taxon>
        <taxon>Pseudomonadati</taxon>
        <taxon>Pseudomonadota</taxon>
        <taxon>Alphaproteobacteria</taxon>
        <taxon>Hyphomicrobiales</taxon>
        <taxon>Nitrobacteraceae</taxon>
        <taxon>Bradyrhizobium</taxon>
    </lineage>
</organism>
<sequence>MSRAVPRLFAALLATGFVHASIGSASAHDVWLTLSGTAKARRAVVNYGHPDDRPPAFADKVVDLFAITAQGRSSLLDGLAAASENGVQIARTKPFDDGGHTLLAARYDNGFWVKTADGGYRNATRRLMPDAAESLWSGKFAKAITGADAPWQEVLGHDLELVPLSDPAKAKPGEPLKVRVLFRGKPLPDAEVERGDGKTAIAEKDIPKFKTVSDGIASIPITKSGAHLLVIDHRASPSTTPDQATADLYNATLWFNVTARQ</sequence>
<accession>A0A2U8PRC0</accession>
<gene>
    <name evidence="2" type="ORF">CIT40_09955</name>
</gene>